<reference evidence="1 2" key="1">
    <citation type="submission" date="2016-03" db="EMBL/GenBank/DDBJ databases">
        <authorList>
            <person name="Ploux O."/>
        </authorList>
    </citation>
    <scope>NUCLEOTIDE SEQUENCE [LARGE SCALE GENOMIC DNA]</scope>
    <source>
        <strain evidence="1 2">UAMH 11012</strain>
    </source>
</reference>
<dbReference type="GO" id="GO:0019863">
    <property type="term" value="F:IgE binding"/>
    <property type="evidence" value="ECO:0007669"/>
    <property type="project" value="InterPro"/>
</dbReference>
<dbReference type="PANTHER" id="PTHR42039:SF1">
    <property type="entry name" value="PUTATIVE (AFU_ORTHOLOGUE AFUA_3G02940)-RELATED"/>
    <property type="match status" value="1"/>
</dbReference>
<dbReference type="OrthoDB" id="118256at2759"/>
<organism evidence="1 2">
    <name type="scientific">Phialocephala subalpina</name>
    <dbReference type="NCBI Taxonomy" id="576137"/>
    <lineage>
        <taxon>Eukaryota</taxon>
        <taxon>Fungi</taxon>
        <taxon>Dikarya</taxon>
        <taxon>Ascomycota</taxon>
        <taxon>Pezizomycotina</taxon>
        <taxon>Leotiomycetes</taxon>
        <taxon>Helotiales</taxon>
        <taxon>Mollisiaceae</taxon>
        <taxon>Phialocephala</taxon>
        <taxon>Phialocephala fortinii species complex</taxon>
    </lineage>
</organism>
<accession>A0A1L7WR86</accession>
<dbReference type="InterPro" id="IPR038903">
    <property type="entry name" value="Allergen_Asp_f_4"/>
</dbReference>
<evidence type="ECO:0000313" key="1">
    <source>
        <dbReference type="EMBL" id="CZR55287.1"/>
    </source>
</evidence>
<proteinExistence type="predicted"/>
<sequence>MRYSTASGMVMAALSIGEAVAGPAHAHLHRKIHEKKDVDWATLNWDDMGIDWSSAWAAGQATKTSAAVAEATAATVATTTAAAVVAATTSAAAAKATASSSSLSTDLSSLIDDVELLFDSLVGISNTRTSFGSSTAASGSTGDNYLGNVGSPYAANIMKVSSAADYDYTITFTNTKGSGMTVNVWQKVGPDMQLLSGSALAPKNTSLTMYLAKGASQTVAFQENTQIGWAEACSDLAESGAYATTWGEANFVSTGSGYDVSAIMNPNNNNYDMTITSEEAPACTSSRTENMWLTATDPVGTSDGSCYIAQSSAHLTVEMGGTV</sequence>
<dbReference type="PANTHER" id="PTHR42039">
    <property type="entry name" value="PUTATIVE (AFU_ORTHOLOGUE AFUA_3G02940)-RELATED"/>
    <property type="match status" value="1"/>
</dbReference>
<dbReference type="EMBL" id="FJOG01000006">
    <property type="protein sequence ID" value="CZR55287.1"/>
    <property type="molecule type" value="Genomic_DNA"/>
</dbReference>
<dbReference type="AlphaFoldDB" id="A0A1L7WR86"/>
<dbReference type="GO" id="GO:0005576">
    <property type="term" value="C:extracellular region"/>
    <property type="evidence" value="ECO:0007669"/>
    <property type="project" value="InterPro"/>
</dbReference>
<protein>
    <submittedName>
        <fullName evidence="1">Related to Allergen Asp f 4</fullName>
    </submittedName>
</protein>
<dbReference type="Proteomes" id="UP000184330">
    <property type="component" value="Unassembled WGS sequence"/>
</dbReference>
<name>A0A1L7WR86_9HELO</name>
<gene>
    <name evidence="1" type="ORF">PAC_05174</name>
</gene>
<dbReference type="Pfam" id="PF25312">
    <property type="entry name" value="Allergen_Asp_f_4"/>
    <property type="match status" value="1"/>
</dbReference>
<keyword evidence="2" id="KW-1185">Reference proteome</keyword>
<evidence type="ECO:0000313" key="2">
    <source>
        <dbReference type="Proteomes" id="UP000184330"/>
    </source>
</evidence>